<gene>
    <name evidence="2" type="ORF">DWW32_10100</name>
</gene>
<accession>A0A395W4T8</accession>
<dbReference type="RefSeq" id="WP_118325669.1">
    <property type="nucleotide sequence ID" value="NZ_DAWEIE010000013.1"/>
</dbReference>
<evidence type="ECO:0000313" key="2">
    <source>
        <dbReference type="EMBL" id="RGU89856.1"/>
    </source>
</evidence>
<organism evidence="2 3">
    <name type="scientific">Holdemanella biformis</name>
    <dbReference type="NCBI Taxonomy" id="1735"/>
    <lineage>
        <taxon>Bacteria</taxon>
        <taxon>Bacillati</taxon>
        <taxon>Bacillota</taxon>
        <taxon>Erysipelotrichia</taxon>
        <taxon>Erysipelotrichales</taxon>
        <taxon>Erysipelotrichaceae</taxon>
        <taxon>Holdemanella</taxon>
    </lineage>
</organism>
<feature type="transmembrane region" description="Helical" evidence="1">
    <location>
        <begin position="56"/>
        <end position="79"/>
    </location>
</feature>
<comment type="caution">
    <text evidence="2">The sequence shown here is derived from an EMBL/GenBank/DDBJ whole genome shotgun (WGS) entry which is preliminary data.</text>
</comment>
<keyword evidence="1" id="KW-0812">Transmembrane</keyword>
<reference evidence="2 3" key="1">
    <citation type="submission" date="2018-08" db="EMBL/GenBank/DDBJ databases">
        <title>A genome reference for cultivated species of the human gut microbiota.</title>
        <authorList>
            <person name="Zou Y."/>
            <person name="Xue W."/>
            <person name="Luo G."/>
        </authorList>
    </citation>
    <scope>NUCLEOTIDE SEQUENCE [LARGE SCALE GENOMIC DNA]</scope>
    <source>
        <strain evidence="2 3">AF15-20</strain>
    </source>
</reference>
<feature type="transmembrane region" description="Helical" evidence="1">
    <location>
        <begin position="85"/>
        <end position="103"/>
    </location>
</feature>
<dbReference type="EMBL" id="QRYQ01000022">
    <property type="protein sequence ID" value="RGU89856.1"/>
    <property type="molecule type" value="Genomic_DNA"/>
</dbReference>
<proteinExistence type="predicted"/>
<dbReference type="AlphaFoldDB" id="A0A395W4T8"/>
<evidence type="ECO:0008006" key="4">
    <source>
        <dbReference type="Google" id="ProtNLM"/>
    </source>
</evidence>
<evidence type="ECO:0000256" key="1">
    <source>
        <dbReference type="SAM" id="Phobius"/>
    </source>
</evidence>
<evidence type="ECO:0000313" key="3">
    <source>
        <dbReference type="Proteomes" id="UP000265489"/>
    </source>
</evidence>
<protein>
    <recommendedName>
        <fullName evidence="4">DUF986 family protein</fullName>
    </recommendedName>
</protein>
<keyword evidence="1" id="KW-0472">Membrane</keyword>
<feature type="transmembrane region" description="Helical" evidence="1">
    <location>
        <begin position="6"/>
        <end position="25"/>
    </location>
</feature>
<name>A0A395W4T8_9FIRM</name>
<sequence>MDSNNILFKVIVGVVLVGYMAFIFYQSLKGGIAYKKEFENFKNSHKHYETMVDGGYWVWVMVAMAVVAFVLMFMAPKLASNGQTYYYYLAYGCIGLVFLGLSIDSYTHRRIYFTEDGFFFEDTYYRYRMLANFEFKNGVITHNCTVLMSNRDKIVVTKKIGEKLQEKQKAFKKAKKERHK</sequence>
<dbReference type="Proteomes" id="UP000265489">
    <property type="component" value="Unassembled WGS sequence"/>
</dbReference>
<keyword evidence="1" id="KW-1133">Transmembrane helix</keyword>
<dbReference type="GeneID" id="66580124"/>